<feature type="transmembrane region" description="Helical" evidence="1">
    <location>
        <begin position="146"/>
        <end position="165"/>
    </location>
</feature>
<keyword evidence="1" id="KW-0472">Membrane</keyword>
<feature type="transmembrane region" description="Helical" evidence="1">
    <location>
        <begin position="104"/>
        <end position="126"/>
    </location>
</feature>
<feature type="transmembrane region" description="Helical" evidence="1">
    <location>
        <begin position="203"/>
        <end position="225"/>
    </location>
</feature>
<dbReference type="Proteomes" id="UP000664654">
    <property type="component" value="Unassembled WGS sequence"/>
</dbReference>
<accession>A0A939DL69</accession>
<dbReference type="RefSeq" id="WP_206572287.1">
    <property type="nucleotide sequence ID" value="NZ_JAFKCV010000001.1"/>
</dbReference>
<keyword evidence="3" id="KW-1185">Reference proteome</keyword>
<proteinExistence type="predicted"/>
<feature type="transmembrane region" description="Helical" evidence="1">
    <location>
        <begin position="12"/>
        <end position="34"/>
    </location>
</feature>
<evidence type="ECO:0000256" key="1">
    <source>
        <dbReference type="SAM" id="Phobius"/>
    </source>
</evidence>
<protein>
    <submittedName>
        <fullName evidence="2">DUF4386 domain-containing protein</fullName>
    </submittedName>
</protein>
<keyword evidence="1" id="KW-1133">Transmembrane helix</keyword>
<dbReference type="Pfam" id="PF14329">
    <property type="entry name" value="DUF4386"/>
    <property type="match status" value="1"/>
</dbReference>
<organism evidence="2 3">
    <name type="scientific">Bowmanella dokdonensis</name>
    <dbReference type="NCBI Taxonomy" id="751969"/>
    <lineage>
        <taxon>Bacteria</taxon>
        <taxon>Pseudomonadati</taxon>
        <taxon>Pseudomonadota</taxon>
        <taxon>Gammaproteobacteria</taxon>
        <taxon>Alteromonadales</taxon>
        <taxon>Alteromonadaceae</taxon>
        <taxon>Bowmanella</taxon>
    </lineage>
</organism>
<name>A0A939DL69_9ALTE</name>
<reference evidence="2" key="1">
    <citation type="submission" date="2021-03" db="EMBL/GenBank/DDBJ databases">
        <title>novel species isolated from a fishpond in China.</title>
        <authorList>
            <person name="Lu H."/>
            <person name="Cai Z."/>
        </authorList>
    </citation>
    <scope>NUCLEOTIDE SEQUENCE</scope>
    <source>
        <strain evidence="2">JCM 30855</strain>
    </source>
</reference>
<dbReference type="AlphaFoldDB" id="A0A939DL69"/>
<keyword evidence="1" id="KW-0812">Transmembrane</keyword>
<dbReference type="InterPro" id="IPR025495">
    <property type="entry name" value="DUF4386"/>
</dbReference>
<sequence length="248" mass="26551">MGKSFEQNPQPYIRLGGLLYLLIIVLGLFGEVFARGSLIIPGDVQATAQGIAASRLLWAGGLAGDLLMQLCDLPVIVIFYLLLRPVNAGLNLTATLMNLVQTAVLVANKLTLILPLLLLGGAGYLAAIPPEQLHALAYTAINLHGFGFALGLIFFGAACLLRGYLIYQSGYFPKLIGLLLALAGFCYLLNSFALILAPSLNDSLVPAIFAPILLGELSLALWMTIKGVNMQRWSERRESTGPVQAQIS</sequence>
<evidence type="ECO:0000313" key="3">
    <source>
        <dbReference type="Proteomes" id="UP000664654"/>
    </source>
</evidence>
<gene>
    <name evidence="2" type="ORF">J0A66_03070</name>
</gene>
<comment type="caution">
    <text evidence="2">The sequence shown here is derived from an EMBL/GenBank/DDBJ whole genome shotgun (WGS) entry which is preliminary data.</text>
</comment>
<feature type="transmembrane region" description="Helical" evidence="1">
    <location>
        <begin position="177"/>
        <end position="197"/>
    </location>
</feature>
<dbReference type="EMBL" id="JAFKCV010000001">
    <property type="protein sequence ID" value="MBN7824200.1"/>
    <property type="molecule type" value="Genomic_DNA"/>
</dbReference>
<evidence type="ECO:0000313" key="2">
    <source>
        <dbReference type="EMBL" id="MBN7824200.1"/>
    </source>
</evidence>
<feature type="transmembrane region" description="Helical" evidence="1">
    <location>
        <begin position="66"/>
        <end position="83"/>
    </location>
</feature>